<dbReference type="EMBL" id="BAAAOR010000041">
    <property type="protein sequence ID" value="GAA1545419.1"/>
    <property type="molecule type" value="Genomic_DNA"/>
</dbReference>
<evidence type="ECO:0000313" key="6">
    <source>
        <dbReference type="EMBL" id="GAA1545419.1"/>
    </source>
</evidence>
<protein>
    <recommendedName>
        <fullName evidence="5">Luciferase-like domain-containing protein</fullName>
    </recommendedName>
</protein>
<proteinExistence type="predicted"/>
<evidence type="ECO:0000256" key="4">
    <source>
        <dbReference type="ARBA" id="ARBA00023033"/>
    </source>
</evidence>
<evidence type="ECO:0000256" key="1">
    <source>
        <dbReference type="ARBA" id="ARBA00022630"/>
    </source>
</evidence>
<feature type="domain" description="Luciferase-like" evidence="5">
    <location>
        <begin position="13"/>
        <end position="233"/>
    </location>
</feature>
<keyword evidence="4" id="KW-0503">Monooxygenase</keyword>
<evidence type="ECO:0000256" key="2">
    <source>
        <dbReference type="ARBA" id="ARBA00022643"/>
    </source>
</evidence>
<dbReference type="Gene3D" id="3.20.20.30">
    <property type="entry name" value="Luciferase-like domain"/>
    <property type="match status" value="1"/>
</dbReference>
<evidence type="ECO:0000259" key="5">
    <source>
        <dbReference type="Pfam" id="PF00296"/>
    </source>
</evidence>
<accession>A0ABN2BRU4</accession>
<dbReference type="InterPro" id="IPR011251">
    <property type="entry name" value="Luciferase-like_dom"/>
</dbReference>
<dbReference type="SUPFAM" id="SSF51679">
    <property type="entry name" value="Bacterial luciferase-like"/>
    <property type="match status" value="1"/>
</dbReference>
<dbReference type="PANTHER" id="PTHR42847:SF4">
    <property type="entry name" value="ALKANESULFONATE MONOOXYGENASE-RELATED"/>
    <property type="match status" value="1"/>
</dbReference>
<keyword evidence="1" id="KW-0285">Flavoprotein</keyword>
<dbReference type="Pfam" id="PF00296">
    <property type="entry name" value="Bac_luciferase"/>
    <property type="match status" value="1"/>
</dbReference>
<dbReference type="PANTHER" id="PTHR42847">
    <property type="entry name" value="ALKANESULFONATE MONOOXYGENASE"/>
    <property type="match status" value="1"/>
</dbReference>
<keyword evidence="7" id="KW-1185">Reference proteome</keyword>
<sequence>MTAYGCYLPVHAEEAPDVREVAAVARDAEQAGLRHVWAADHLTWNRQMLAPLPTLAHVAGGTERIGLGIGVYLLPLRHPALAAKDLATLDHLSGGRLELGVGVGGENPDEYRAAGIPPGRAGRRLDDALDVVTALWEGRPTPPTETFGELPESPIGPRPARPVPLWVGGRSEAAITRAARWGHGWLAMWVSPERVAQEAQHRLHGLRIGLNVFTRVERSRAAADQVLERQVASAYRMPYDKVRRYALAGTPTEVAERIAAYVAAGVTDVVFNFAGADEREQLRRICDDVLPEVGGSVA</sequence>
<dbReference type="InterPro" id="IPR050172">
    <property type="entry name" value="SsuD_RutA_monooxygenase"/>
</dbReference>
<dbReference type="Proteomes" id="UP001500842">
    <property type="component" value="Unassembled WGS sequence"/>
</dbReference>
<dbReference type="RefSeq" id="WP_141005595.1">
    <property type="nucleotide sequence ID" value="NZ_BAAAOR010000041.1"/>
</dbReference>
<gene>
    <name evidence="6" type="ORF">GCM10009788_54770</name>
</gene>
<evidence type="ECO:0000256" key="3">
    <source>
        <dbReference type="ARBA" id="ARBA00023002"/>
    </source>
</evidence>
<keyword evidence="3" id="KW-0560">Oxidoreductase</keyword>
<reference evidence="6 7" key="1">
    <citation type="journal article" date="2019" name="Int. J. Syst. Evol. Microbiol.">
        <title>The Global Catalogue of Microorganisms (GCM) 10K type strain sequencing project: providing services to taxonomists for standard genome sequencing and annotation.</title>
        <authorList>
            <consortium name="The Broad Institute Genomics Platform"/>
            <consortium name="The Broad Institute Genome Sequencing Center for Infectious Disease"/>
            <person name="Wu L."/>
            <person name="Ma J."/>
        </authorList>
    </citation>
    <scope>NUCLEOTIDE SEQUENCE [LARGE SCALE GENOMIC DNA]</scope>
    <source>
        <strain evidence="6 7">JCM 14942</strain>
    </source>
</reference>
<organism evidence="6 7">
    <name type="scientific">Nocardioides humi</name>
    <dbReference type="NCBI Taxonomy" id="449461"/>
    <lineage>
        <taxon>Bacteria</taxon>
        <taxon>Bacillati</taxon>
        <taxon>Actinomycetota</taxon>
        <taxon>Actinomycetes</taxon>
        <taxon>Propionibacteriales</taxon>
        <taxon>Nocardioidaceae</taxon>
        <taxon>Nocardioides</taxon>
    </lineage>
</organism>
<keyword evidence="2" id="KW-0288">FMN</keyword>
<evidence type="ECO:0000313" key="7">
    <source>
        <dbReference type="Proteomes" id="UP001500842"/>
    </source>
</evidence>
<dbReference type="InterPro" id="IPR036661">
    <property type="entry name" value="Luciferase-like_sf"/>
</dbReference>
<name>A0ABN2BRU4_9ACTN</name>
<comment type="caution">
    <text evidence="6">The sequence shown here is derived from an EMBL/GenBank/DDBJ whole genome shotgun (WGS) entry which is preliminary data.</text>
</comment>